<dbReference type="PANTHER" id="PTHR47926:SF347">
    <property type="entry name" value="PENTATRICOPEPTIDE REPEAT-CONTAINING PROTEIN"/>
    <property type="match status" value="1"/>
</dbReference>
<feature type="repeat" description="PPR" evidence="2">
    <location>
        <begin position="22"/>
        <end position="56"/>
    </location>
</feature>
<dbReference type="NCBIfam" id="TIGR00756">
    <property type="entry name" value="PPR"/>
    <property type="match status" value="1"/>
</dbReference>
<evidence type="ECO:0000313" key="4">
    <source>
        <dbReference type="Proteomes" id="UP000631114"/>
    </source>
</evidence>
<organism evidence="3 4">
    <name type="scientific">Coptis chinensis</name>
    <dbReference type="NCBI Taxonomy" id="261450"/>
    <lineage>
        <taxon>Eukaryota</taxon>
        <taxon>Viridiplantae</taxon>
        <taxon>Streptophyta</taxon>
        <taxon>Embryophyta</taxon>
        <taxon>Tracheophyta</taxon>
        <taxon>Spermatophyta</taxon>
        <taxon>Magnoliopsida</taxon>
        <taxon>Ranunculales</taxon>
        <taxon>Ranunculaceae</taxon>
        <taxon>Coptidoideae</taxon>
        <taxon>Coptis</taxon>
    </lineage>
</organism>
<keyword evidence="4" id="KW-1185">Reference proteome</keyword>
<evidence type="ECO:0000256" key="1">
    <source>
        <dbReference type="ARBA" id="ARBA00022737"/>
    </source>
</evidence>
<dbReference type="InterPro" id="IPR002885">
    <property type="entry name" value="PPR_rpt"/>
</dbReference>
<dbReference type="OrthoDB" id="185373at2759"/>
<name>A0A835M934_9MAGN</name>
<gene>
    <name evidence="3" type="ORF">IFM89_015784</name>
</gene>
<dbReference type="Gene3D" id="1.25.40.10">
    <property type="entry name" value="Tetratricopeptide repeat domain"/>
    <property type="match status" value="1"/>
</dbReference>
<sequence length="115" mass="13133">MYSEFRSLDAVKKVFDGMSVRDVVAWSSMVPSYVHNGRVYDGLGLFRKIVFQGVEVDLVTLLNVSEACYLLCDRKLAKSVHGFIVRRMIESNESWESSLIVMYGKCNDLDNAEFH</sequence>
<dbReference type="AlphaFoldDB" id="A0A835M934"/>
<dbReference type="Proteomes" id="UP000631114">
    <property type="component" value="Unassembled WGS sequence"/>
</dbReference>
<dbReference type="PANTHER" id="PTHR47926">
    <property type="entry name" value="PENTATRICOPEPTIDE REPEAT-CONTAINING PROTEIN"/>
    <property type="match status" value="1"/>
</dbReference>
<comment type="caution">
    <text evidence="3">The sequence shown here is derived from an EMBL/GenBank/DDBJ whole genome shotgun (WGS) entry which is preliminary data.</text>
</comment>
<evidence type="ECO:0000313" key="3">
    <source>
        <dbReference type="EMBL" id="KAF9620962.1"/>
    </source>
</evidence>
<evidence type="ECO:0008006" key="5">
    <source>
        <dbReference type="Google" id="ProtNLM"/>
    </source>
</evidence>
<keyword evidence="1" id="KW-0677">Repeat</keyword>
<protein>
    <recommendedName>
        <fullName evidence="5">Pentatricopeptide repeat-containing protein</fullName>
    </recommendedName>
</protein>
<dbReference type="Pfam" id="PF01535">
    <property type="entry name" value="PPR"/>
    <property type="match status" value="1"/>
</dbReference>
<reference evidence="3 4" key="1">
    <citation type="submission" date="2020-10" db="EMBL/GenBank/DDBJ databases">
        <title>The Coptis chinensis genome and diversification of protoberbering-type alkaloids.</title>
        <authorList>
            <person name="Wang B."/>
            <person name="Shu S."/>
            <person name="Song C."/>
            <person name="Liu Y."/>
        </authorList>
    </citation>
    <scope>NUCLEOTIDE SEQUENCE [LARGE SCALE GENOMIC DNA]</scope>
    <source>
        <strain evidence="3">HL-2020</strain>
        <tissue evidence="3">Leaf</tissue>
    </source>
</reference>
<dbReference type="InterPro" id="IPR046960">
    <property type="entry name" value="PPR_At4g14850-like_plant"/>
</dbReference>
<dbReference type="GO" id="GO:0009451">
    <property type="term" value="P:RNA modification"/>
    <property type="evidence" value="ECO:0007669"/>
    <property type="project" value="InterPro"/>
</dbReference>
<evidence type="ECO:0000256" key="2">
    <source>
        <dbReference type="PROSITE-ProRule" id="PRU00708"/>
    </source>
</evidence>
<accession>A0A835M934</accession>
<dbReference type="InterPro" id="IPR011990">
    <property type="entry name" value="TPR-like_helical_dom_sf"/>
</dbReference>
<dbReference type="EMBL" id="JADFTS010000002">
    <property type="protein sequence ID" value="KAF9620962.1"/>
    <property type="molecule type" value="Genomic_DNA"/>
</dbReference>
<dbReference type="GO" id="GO:0003723">
    <property type="term" value="F:RNA binding"/>
    <property type="evidence" value="ECO:0007669"/>
    <property type="project" value="InterPro"/>
</dbReference>
<proteinExistence type="predicted"/>
<dbReference type="PROSITE" id="PS51375">
    <property type="entry name" value="PPR"/>
    <property type="match status" value="1"/>
</dbReference>